<comment type="caution">
    <text evidence="1">The sequence shown here is derived from an EMBL/GenBank/DDBJ whole genome shotgun (WGS) entry which is preliminary data.</text>
</comment>
<reference evidence="1 2" key="1">
    <citation type="submission" date="2016-01" db="EMBL/GenBank/DDBJ databases">
        <title>The new phylogeny of the genus Mycobacterium.</title>
        <authorList>
            <person name="Tarcisio F."/>
            <person name="Conor M."/>
            <person name="Antonella G."/>
            <person name="Elisabetta G."/>
            <person name="Giulia F.S."/>
            <person name="Sara T."/>
            <person name="Anna F."/>
            <person name="Clotilde B."/>
            <person name="Roberto B."/>
            <person name="Veronica D.S."/>
            <person name="Fabio R."/>
            <person name="Monica P."/>
            <person name="Olivier J."/>
            <person name="Enrico T."/>
            <person name="Nicola S."/>
        </authorList>
    </citation>
    <scope>NUCLEOTIDE SEQUENCE [LARGE SCALE GENOMIC DNA]</scope>
    <source>
        <strain evidence="1 2">DSM 44179</strain>
    </source>
</reference>
<dbReference type="Proteomes" id="UP000193484">
    <property type="component" value="Unassembled WGS sequence"/>
</dbReference>
<gene>
    <name evidence="1" type="ORF">AWC04_19890</name>
</gene>
<name>A0A1X1QW86_MYCFA</name>
<keyword evidence="2" id="KW-1185">Reference proteome</keyword>
<dbReference type="EMBL" id="LQOJ01000081">
    <property type="protein sequence ID" value="ORU95635.1"/>
    <property type="molecule type" value="Genomic_DNA"/>
</dbReference>
<sequence>MSRALGLVVALTAALATAPAAVADPQPWPNIRFFAAAEPAAFTVAGADGVWFRAPGGQNCGIWGPGSFGCAGDIPGAPPGTAALGWVAGDRAVHYDWTVPWRMPQTPAQAPLPPRQLLTHRGSSCAVTDDGHTYCERGPLRFLLSPVGSRLSPPWLDLARR</sequence>
<dbReference type="OrthoDB" id="4624909at2"/>
<accession>A0A1X1QW86</accession>
<dbReference type="AlphaFoldDB" id="A0A1X1QW86"/>
<dbReference type="RefSeq" id="WP_085101137.1">
    <property type="nucleotide sequence ID" value="NZ_AP022603.1"/>
</dbReference>
<proteinExistence type="predicted"/>
<protein>
    <submittedName>
        <fullName evidence="1">Uncharacterized protein</fullName>
    </submittedName>
</protein>
<evidence type="ECO:0000313" key="1">
    <source>
        <dbReference type="EMBL" id="ORU95635.1"/>
    </source>
</evidence>
<organism evidence="1 2">
    <name type="scientific">Mycolicibacterium fallax</name>
    <name type="common">Mycobacterium fallax</name>
    <dbReference type="NCBI Taxonomy" id="1793"/>
    <lineage>
        <taxon>Bacteria</taxon>
        <taxon>Bacillati</taxon>
        <taxon>Actinomycetota</taxon>
        <taxon>Actinomycetes</taxon>
        <taxon>Mycobacteriales</taxon>
        <taxon>Mycobacteriaceae</taxon>
        <taxon>Mycolicibacterium</taxon>
    </lineage>
</organism>
<dbReference type="STRING" id="1793.AWC04_19890"/>
<evidence type="ECO:0000313" key="2">
    <source>
        <dbReference type="Proteomes" id="UP000193484"/>
    </source>
</evidence>